<evidence type="ECO:0000313" key="2">
    <source>
        <dbReference type="EMBL" id="OWQ90844.1"/>
    </source>
</evidence>
<dbReference type="Proteomes" id="UP000197468">
    <property type="component" value="Unassembled WGS sequence"/>
</dbReference>
<dbReference type="AlphaFoldDB" id="A0A246JE39"/>
<accession>A0A246JE39</accession>
<feature type="compositionally biased region" description="Low complexity" evidence="1">
    <location>
        <begin position="1"/>
        <end position="15"/>
    </location>
</feature>
<dbReference type="EMBL" id="NIOF01000004">
    <property type="protein sequence ID" value="OWQ90844.1"/>
    <property type="molecule type" value="Genomic_DNA"/>
</dbReference>
<gene>
    <name evidence="2" type="ORF">CDN99_11820</name>
</gene>
<evidence type="ECO:0000313" key="3">
    <source>
        <dbReference type="Proteomes" id="UP000197468"/>
    </source>
</evidence>
<comment type="caution">
    <text evidence="2">The sequence shown here is derived from an EMBL/GenBank/DDBJ whole genome shotgun (WGS) entry which is preliminary data.</text>
</comment>
<keyword evidence="3" id="KW-1185">Reference proteome</keyword>
<reference evidence="2 3" key="1">
    <citation type="journal article" date="2008" name="Int. J. Syst. Evol. Microbiol.">
        <title>Description of Roseateles aquatilis sp. nov. and Roseateles terrae sp. nov., in the class Betaproteobacteria, and emended description of the genus Roseateles.</title>
        <authorList>
            <person name="Gomila M."/>
            <person name="Bowien B."/>
            <person name="Falsen E."/>
            <person name="Moore E.R."/>
            <person name="Lalucat J."/>
        </authorList>
    </citation>
    <scope>NUCLEOTIDE SEQUENCE [LARGE SCALE GENOMIC DNA]</scope>
    <source>
        <strain evidence="2 3">CCUG 48205</strain>
    </source>
</reference>
<protein>
    <submittedName>
        <fullName evidence="2">Uncharacterized protein</fullName>
    </submittedName>
</protein>
<feature type="region of interest" description="Disordered" evidence="1">
    <location>
        <begin position="1"/>
        <end position="28"/>
    </location>
</feature>
<name>A0A246JE39_9BURK</name>
<proteinExistence type="predicted"/>
<dbReference type="SUPFAM" id="SSF53448">
    <property type="entry name" value="Nucleotide-diphospho-sugar transferases"/>
    <property type="match status" value="1"/>
</dbReference>
<dbReference type="OrthoDB" id="9149164at2"/>
<dbReference type="RefSeq" id="WP_088385050.1">
    <property type="nucleotide sequence ID" value="NZ_NIOF01000004.1"/>
</dbReference>
<sequence>MTVAADPAPGSAPASETRRDEVNDTWPPHAGGRPVVLVSWDGASVPLALIHFDATPEFDWILFDYTGRQAGGERQIRGQHVTVLSARTECKGEIFHHLAEHLAAPMAGSASEPPEYVALIDDDILVSIGQINFALHLGRCEQLDVFSPTLSHDSPYSHHWMRHQPNRLYREVDWVEVMTPFYRGSLFLAAREYYRDNISSWGLDRFLIPVLQQLNGCARTALLDAVMVSHRRPVTSGAKVYRNGRTAWQERQLLRQASLDLVDREAPALRDSAIFHRLFVARETPNKWIRWKRRIARVLKRLLDEGS</sequence>
<organism evidence="2 3">
    <name type="scientific">Roseateles aquatilis</name>
    <dbReference type="NCBI Taxonomy" id="431061"/>
    <lineage>
        <taxon>Bacteria</taxon>
        <taxon>Pseudomonadati</taxon>
        <taxon>Pseudomonadota</taxon>
        <taxon>Betaproteobacteria</taxon>
        <taxon>Burkholderiales</taxon>
        <taxon>Sphaerotilaceae</taxon>
        <taxon>Roseateles</taxon>
    </lineage>
</organism>
<evidence type="ECO:0000256" key="1">
    <source>
        <dbReference type="SAM" id="MobiDB-lite"/>
    </source>
</evidence>
<dbReference type="InterPro" id="IPR029044">
    <property type="entry name" value="Nucleotide-diphossugar_trans"/>
</dbReference>